<dbReference type="InterPro" id="IPR058881">
    <property type="entry name" value="PglZ_2nd"/>
</dbReference>
<dbReference type="Pfam" id="PF08665">
    <property type="entry name" value="PglZ"/>
    <property type="match status" value="1"/>
</dbReference>
<dbReference type="EMBL" id="BAAAHD010000090">
    <property type="protein sequence ID" value="GAA0597386.1"/>
    <property type="molecule type" value="Genomic_DNA"/>
</dbReference>
<feature type="domain" description="Alkaline phosphatase-like protein PglZ second" evidence="2">
    <location>
        <begin position="201"/>
        <end position="362"/>
    </location>
</feature>
<gene>
    <name evidence="5" type="primary">pglZ_2</name>
    <name evidence="6" type="ORF">F4557_007251</name>
    <name evidence="5" type="ORF">GCM10009546_69270</name>
</gene>
<evidence type="ECO:0000313" key="5">
    <source>
        <dbReference type="EMBL" id="GAA0597386.1"/>
    </source>
</evidence>
<dbReference type="EMBL" id="JACHMV010000001">
    <property type="protein sequence ID" value="MBB4778833.1"/>
    <property type="molecule type" value="Genomic_DNA"/>
</dbReference>
<feature type="compositionally biased region" description="Pro residues" evidence="1">
    <location>
        <begin position="851"/>
        <end position="861"/>
    </location>
</feature>
<evidence type="ECO:0000259" key="4">
    <source>
        <dbReference type="Pfam" id="PF25863"/>
    </source>
</evidence>
<dbReference type="AlphaFoldDB" id="A0A7W7ILF4"/>
<protein>
    <submittedName>
        <fullName evidence="5">BREX-2 system phosphatase PglZ</fullName>
    </submittedName>
</protein>
<dbReference type="Pfam" id="PF25862">
    <property type="entry name" value="PglZ_1st"/>
    <property type="match status" value="1"/>
</dbReference>
<name>A0A7W7ILF4_9ACTN</name>
<dbReference type="RefSeq" id="WP_184890068.1">
    <property type="nucleotide sequence ID" value="NZ_BAAAHD010000090.1"/>
</dbReference>
<feature type="domain" description="Alkaline phosphatase-like protein PglZ N-terminal" evidence="3">
    <location>
        <begin position="18"/>
        <end position="118"/>
    </location>
</feature>
<dbReference type="InterPro" id="IPR058882">
    <property type="entry name" value="PglZ_C"/>
</dbReference>
<sequence>MPVTTGAIGNGAMRLTAATVTQYLVGRKRLNENPKRRVLLLRAVPAWEGADELSWGTGQAARVVPAPSPLAIHELVLEHLAPGAEGPEVLVVLTDREENELDPAILARVHRQRVEIVDNWNLVLEMFGAEQRDPRLREESWAAEALLDATPPGGWPELGGGILSRGTALSLLALRRLRLGRYATETPDDASGTDPSAGGLDTRLLLRWSLEPSGPDRLKALRGPERQGLITFLSEAEQAGPAGRILFALVEADHGPDAVPFGLLCAALWGDAPADGDTYRARGRIERWLGDPPPATGQALDTFLSAFGRSCQEFVTALLATGDTDDGEAGRAARRTTRQILSRASELSRQFGIEPQARYSTVLSEGLSERFTSLGHALRATDLDVVISALAAVENHELARDHDAQVRVRRAWMATRLVHWLATGPTAEITTVAAGLDRHVAETGWVDQALDHIEAGGDPDPALKSAYDLIAERVREARKEIDRSFAKALETWTAAGTDPGSMLTVETFLPRIVKPVVTGKSQYRLLLLVLDGMSAGIAAELAEELRRNWAEYDPMPEAPGTPPRRRAMAAALPTVTAISRTSLFAATLMKGSQADEKRLFPRHRFWGGEPAAVFHKDDLRGATPGSPFSEALTDALEHGTGHIAVVLNTIDDRLMKEQKLGDATWRPEHIGELRELLREAAERGMAVLLTSDHGHVVDRRGVRIDGVDAASARHRLPGGPVADGEVALSGPRVVRDAPGGEIVALWDRDLRYSTQQAGYHGGAALAEFAIPVLAFLTFNSTPPKGWRELGDQRPTWWRLETEETQAEPLSPLAQASAEPPAPQAPPTVTVKESSDALFELEAERRHSPEPVAAPRPEPTPAPDDLATALLASETFRQQMDLMARKPPLGKIEAAVRALLNSGTLPVTALAQRVGERATRADGFAAVLGQLLNYDGVQVLEILPDGRTLRLNTALLREQFDVQ</sequence>
<feature type="compositionally biased region" description="Low complexity" evidence="1">
    <location>
        <begin position="808"/>
        <end position="818"/>
    </location>
</feature>
<evidence type="ECO:0000313" key="6">
    <source>
        <dbReference type="EMBL" id="MBB4778833.1"/>
    </source>
</evidence>
<evidence type="ECO:0000313" key="8">
    <source>
        <dbReference type="Proteomes" id="UP001501427"/>
    </source>
</evidence>
<dbReference type="Proteomes" id="UP001501427">
    <property type="component" value="Unassembled WGS sequence"/>
</dbReference>
<proteinExistence type="predicted"/>
<feature type="domain" description="Alkaline phosphatase-like protein PglZ C-terminal" evidence="4">
    <location>
        <begin position="861"/>
        <end position="960"/>
    </location>
</feature>
<reference evidence="5" key="3">
    <citation type="submission" date="2023-12" db="EMBL/GenBank/DDBJ databases">
        <authorList>
            <person name="Sun Q."/>
            <person name="Inoue M."/>
        </authorList>
    </citation>
    <scope>NUCLEOTIDE SEQUENCE</scope>
    <source>
        <strain evidence="5">JCM 10667</strain>
    </source>
</reference>
<evidence type="ECO:0000259" key="3">
    <source>
        <dbReference type="Pfam" id="PF25862"/>
    </source>
</evidence>
<dbReference type="InterPro" id="IPR058880">
    <property type="entry name" value="PglZ_N"/>
</dbReference>
<reference evidence="5 8" key="1">
    <citation type="journal article" date="2019" name="Int. J. Syst. Evol. Microbiol.">
        <title>The Global Catalogue of Microorganisms (GCM) 10K type strain sequencing project: providing services to taxonomists for standard genome sequencing and annotation.</title>
        <authorList>
            <consortium name="The Broad Institute Genomics Platform"/>
            <consortium name="The Broad Institute Genome Sequencing Center for Infectious Disease"/>
            <person name="Wu L."/>
            <person name="Ma J."/>
        </authorList>
    </citation>
    <scope>NUCLEOTIDE SEQUENCE [LARGE SCALE GENOMIC DNA]</scope>
    <source>
        <strain evidence="5 8">JCM 10667</strain>
    </source>
</reference>
<organism evidence="6 7">
    <name type="scientific">Actinomadura livida</name>
    <dbReference type="NCBI Taxonomy" id="79909"/>
    <lineage>
        <taxon>Bacteria</taxon>
        <taxon>Bacillati</taxon>
        <taxon>Actinomycetota</taxon>
        <taxon>Actinomycetes</taxon>
        <taxon>Streptosporangiales</taxon>
        <taxon>Thermomonosporaceae</taxon>
        <taxon>Actinomadura</taxon>
    </lineage>
</organism>
<reference evidence="6 7" key="2">
    <citation type="submission" date="2020-08" db="EMBL/GenBank/DDBJ databases">
        <title>Sequencing the genomes of 1000 actinobacteria strains.</title>
        <authorList>
            <person name="Klenk H.-P."/>
        </authorList>
    </citation>
    <scope>NUCLEOTIDE SEQUENCE [LARGE SCALE GENOMIC DNA]</scope>
    <source>
        <strain evidence="6 7">DSM 44772</strain>
    </source>
</reference>
<keyword evidence="8" id="KW-1185">Reference proteome</keyword>
<evidence type="ECO:0000313" key="7">
    <source>
        <dbReference type="Proteomes" id="UP000549343"/>
    </source>
</evidence>
<dbReference type="Pfam" id="PF25863">
    <property type="entry name" value="PglZ_C"/>
    <property type="match status" value="1"/>
</dbReference>
<comment type="caution">
    <text evidence="6">The sequence shown here is derived from an EMBL/GenBank/DDBJ whole genome shotgun (WGS) entry which is preliminary data.</text>
</comment>
<feature type="region of interest" description="Disordered" evidence="1">
    <location>
        <begin position="843"/>
        <end position="862"/>
    </location>
</feature>
<feature type="region of interest" description="Disordered" evidence="1">
    <location>
        <begin position="802"/>
        <end position="833"/>
    </location>
</feature>
<evidence type="ECO:0000256" key="1">
    <source>
        <dbReference type="SAM" id="MobiDB-lite"/>
    </source>
</evidence>
<evidence type="ECO:0000259" key="2">
    <source>
        <dbReference type="Pfam" id="PF25861"/>
    </source>
</evidence>
<dbReference type="NCBIfam" id="NF033446">
    <property type="entry name" value="BREX_PglZ_2"/>
    <property type="match status" value="1"/>
</dbReference>
<dbReference type="InterPro" id="IPR047992">
    <property type="entry name" value="BREX_PglZ"/>
</dbReference>
<accession>A0A7W7ILF4</accession>
<dbReference type="Proteomes" id="UP000549343">
    <property type="component" value="Unassembled WGS sequence"/>
</dbReference>
<dbReference type="Pfam" id="PF25861">
    <property type="entry name" value="PglZ_2nd"/>
    <property type="match status" value="1"/>
</dbReference>